<sequence>MSRYSRRISGIERGYLNAATRGPHPTIHTMIDFEGRVPADCWRHASTIASAANPGMTVVRRSGRWTSDPAGCPVVFHDWTADPNDVADFHADMDLVTGPSSTLHVFEGAERTRITLAASHAVTDGRGIERFLVDLLAALDEREPIGSPDTLTDVDIKRSLENSIKPRRHLAAVPADVLSPLGGRKNQRIWASRTWHSAPGAMSGRIAAAVAEMIDHAAMIIIPVDIRRHVPEVRSTANLSAQLPVIITPNQRWQSIHGHLLTDLARHRDLAIISEDFRHNNPFASTLEESQAIGLDGVYPCAAIISDHGKLDLSRFQTLELTPVSMRSLPMLVPYSAMFISSCTVGETTTVTIAHRADDDPDSINTFFHHIESQMSI</sequence>
<dbReference type="SUPFAM" id="SSF52777">
    <property type="entry name" value="CoA-dependent acyltransferases"/>
    <property type="match status" value="1"/>
</dbReference>
<protein>
    <submittedName>
        <fullName evidence="1">Peptide synthetase</fullName>
    </submittedName>
</protein>
<evidence type="ECO:0000313" key="1">
    <source>
        <dbReference type="EMBL" id="MEH1546731.1"/>
    </source>
</evidence>
<proteinExistence type="predicted"/>
<name>A0AB35XLF8_9ACTN</name>
<organism evidence="1 2">
    <name type="scientific">Cutibacterium avidum</name>
    <dbReference type="NCBI Taxonomy" id="33010"/>
    <lineage>
        <taxon>Bacteria</taxon>
        <taxon>Bacillati</taxon>
        <taxon>Actinomycetota</taxon>
        <taxon>Actinomycetes</taxon>
        <taxon>Propionibacteriales</taxon>
        <taxon>Propionibacteriaceae</taxon>
        <taxon>Cutibacterium</taxon>
    </lineage>
</organism>
<gene>
    <name evidence="1" type="ORF">V7F78_06870</name>
</gene>
<evidence type="ECO:0000313" key="2">
    <source>
        <dbReference type="Proteomes" id="UP001309299"/>
    </source>
</evidence>
<dbReference type="RefSeq" id="WP_002522761.1">
    <property type="nucleotide sequence ID" value="NZ_AP024309.1"/>
</dbReference>
<dbReference type="EMBL" id="JBAKUA010000008">
    <property type="protein sequence ID" value="MEH1546731.1"/>
    <property type="molecule type" value="Genomic_DNA"/>
</dbReference>
<dbReference type="Gene3D" id="3.30.559.10">
    <property type="entry name" value="Chloramphenicol acetyltransferase-like domain"/>
    <property type="match status" value="1"/>
</dbReference>
<reference evidence="1" key="1">
    <citation type="submission" date="2024-02" db="EMBL/GenBank/DDBJ databases">
        <title>Bacterial skin colonization with Propionibacterium avidum as a risk factor for Periprosthetic Joint Infections - a single-center prospective study.</title>
        <authorList>
            <person name="Achermann Y."/>
        </authorList>
    </citation>
    <scope>NUCLEOTIDE SEQUENCE</scope>
    <source>
        <strain evidence="1">PAVI-2017310195</strain>
    </source>
</reference>
<dbReference type="Proteomes" id="UP001309299">
    <property type="component" value="Unassembled WGS sequence"/>
</dbReference>
<dbReference type="AlphaFoldDB" id="A0AB35XLF8"/>
<dbReference type="InterPro" id="IPR023213">
    <property type="entry name" value="CAT-like_dom_sf"/>
</dbReference>
<accession>A0AB35XLF8</accession>
<comment type="caution">
    <text evidence="1">The sequence shown here is derived from an EMBL/GenBank/DDBJ whole genome shotgun (WGS) entry which is preliminary data.</text>
</comment>